<evidence type="ECO:0000313" key="3">
    <source>
        <dbReference type="Proteomes" id="UP001358586"/>
    </source>
</evidence>
<organism evidence="2 3">
    <name type="scientific">Gossypium arboreum</name>
    <name type="common">Tree cotton</name>
    <name type="synonym">Gossypium nanking</name>
    <dbReference type="NCBI Taxonomy" id="29729"/>
    <lineage>
        <taxon>Eukaryota</taxon>
        <taxon>Viridiplantae</taxon>
        <taxon>Streptophyta</taxon>
        <taxon>Embryophyta</taxon>
        <taxon>Tracheophyta</taxon>
        <taxon>Spermatophyta</taxon>
        <taxon>Magnoliopsida</taxon>
        <taxon>eudicotyledons</taxon>
        <taxon>Gunneridae</taxon>
        <taxon>Pentapetalae</taxon>
        <taxon>rosids</taxon>
        <taxon>malvids</taxon>
        <taxon>Malvales</taxon>
        <taxon>Malvaceae</taxon>
        <taxon>Malvoideae</taxon>
        <taxon>Gossypium</taxon>
    </lineage>
</organism>
<proteinExistence type="predicted"/>
<comment type="caution">
    <text evidence="2">The sequence shown here is derived from an EMBL/GenBank/DDBJ whole genome shotgun (WGS) entry which is preliminary data.</text>
</comment>
<reference evidence="2 3" key="1">
    <citation type="submission" date="2023-03" db="EMBL/GenBank/DDBJ databases">
        <title>WGS of Gossypium arboreum.</title>
        <authorList>
            <person name="Yu D."/>
        </authorList>
    </citation>
    <scope>NUCLEOTIDE SEQUENCE [LARGE SCALE GENOMIC DNA]</scope>
    <source>
        <tissue evidence="2">Leaf</tissue>
    </source>
</reference>
<accession>A0ABR0NYE1</accession>
<protein>
    <submittedName>
        <fullName evidence="2">Uncharacterized protein</fullName>
    </submittedName>
</protein>
<dbReference type="EMBL" id="JARKNE010000008">
    <property type="protein sequence ID" value="KAK5811378.1"/>
    <property type="molecule type" value="Genomic_DNA"/>
</dbReference>
<evidence type="ECO:0000256" key="1">
    <source>
        <dbReference type="SAM" id="MobiDB-lite"/>
    </source>
</evidence>
<feature type="region of interest" description="Disordered" evidence="1">
    <location>
        <begin position="1"/>
        <end position="29"/>
    </location>
</feature>
<gene>
    <name evidence="2" type="ORF">PVK06_026707</name>
</gene>
<name>A0ABR0NYE1_GOSAR</name>
<sequence length="101" mass="11806">MMSPLSTILGLEKKKKKEEEEKKKKKKKKKNYWVQEMGEYIAVLLEFGGIKTVPSSHSQPQRLQLPQEILERLWAAQPVEELSPLQVRKAGKKFDAESRLW</sequence>
<keyword evidence="3" id="KW-1185">Reference proteome</keyword>
<dbReference type="Proteomes" id="UP001358586">
    <property type="component" value="Chromosome 8"/>
</dbReference>
<evidence type="ECO:0000313" key="2">
    <source>
        <dbReference type="EMBL" id="KAK5811378.1"/>
    </source>
</evidence>